<feature type="domain" description="HPt" evidence="6">
    <location>
        <begin position="262"/>
        <end position="354"/>
    </location>
</feature>
<dbReference type="PROSITE" id="PS50110">
    <property type="entry name" value="RESPONSE_REGULATORY"/>
    <property type="match status" value="2"/>
</dbReference>
<evidence type="ECO:0000256" key="3">
    <source>
        <dbReference type="PROSITE-ProRule" id="PRU00110"/>
    </source>
</evidence>
<dbReference type="SUPFAM" id="SSF52172">
    <property type="entry name" value="CheY-like"/>
    <property type="match status" value="2"/>
</dbReference>
<keyword evidence="1 4" id="KW-0597">Phosphoprotein</keyword>
<feature type="modified residue" description="Phosphohistidine" evidence="3">
    <location>
        <position position="301"/>
    </location>
</feature>
<dbReference type="SMART" id="SM00448">
    <property type="entry name" value="REC"/>
    <property type="match status" value="2"/>
</dbReference>
<dbReference type="AlphaFoldDB" id="A0A7C4Y6M7"/>
<dbReference type="Pfam" id="PF01627">
    <property type="entry name" value="Hpt"/>
    <property type="match status" value="1"/>
</dbReference>
<feature type="domain" description="Response regulatory" evidence="5">
    <location>
        <begin position="128"/>
        <end position="244"/>
    </location>
</feature>
<evidence type="ECO:0000259" key="5">
    <source>
        <dbReference type="PROSITE" id="PS50110"/>
    </source>
</evidence>
<proteinExistence type="predicted"/>
<accession>A0A7C4Y6M7</accession>
<dbReference type="InterPro" id="IPR050595">
    <property type="entry name" value="Bact_response_regulator"/>
</dbReference>
<evidence type="ECO:0000313" key="7">
    <source>
        <dbReference type="EMBL" id="HGW92323.1"/>
    </source>
</evidence>
<dbReference type="InterPro" id="IPR008207">
    <property type="entry name" value="Sig_transdc_His_kin_Hpt_dom"/>
</dbReference>
<feature type="domain" description="Response regulatory" evidence="5">
    <location>
        <begin position="2"/>
        <end position="118"/>
    </location>
</feature>
<keyword evidence="2" id="KW-0902">Two-component regulatory system</keyword>
<protein>
    <submittedName>
        <fullName evidence="7">Response regulator</fullName>
    </submittedName>
</protein>
<organism evidence="7">
    <name type="scientific">candidate division WOR-3 bacterium</name>
    <dbReference type="NCBI Taxonomy" id="2052148"/>
    <lineage>
        <taxon>Bacteria</taxon>
        <taxon>Bacteria division WOR-3</taxon>
    </lineage>
</organism>
<dbReference type="PANTHER" id="PTHR44591">
    <property type="entry name" value="STRESS RESPONSE REGULATOR PROTEIN 1"/>
    <property type="match status" value="1"/>
</dbReference>
<dbReference type="Gene3D" id="1.20.120.160">
    <property type="entry name" value="HPT domain"/>
    <property type="match status" value="1"/>
</dbReference>
<dbReference type="SUPFAM" id="SSF47226">
    <property type="entry name" value="Histidine-containing phosphotransfer domain, HPT domain"/>
    <property type="match status" value="1"/>
</dbReference>
<evidence type="ECO:0000259" key="6">
    <source>
        <dbReference type="PROSITE" id="PS50894"/>
    </source>
</evidence>
<evidence type="ECO:0000256" key="2">
    <source>
        <dbReference type="ARBA" id="ARBA00023012"/>
    </source>
</evidence>
<dbReference type="PANTHER" id="PTHR44591:SF14">
    <property type="entry name" value="PROTEIN PILG"/>
    <property type="match status" value="1"/>
</dbReference>
<comment type="caution">
    <text evidence="7">The sequence shown here is derived from an EMBL/GenBank/DDBJ whole genome shotgun (WGS) entry which is preliminary data.</text>
</comment>
<dbReference type="InterPro" id="IPR011006">
    <property type="entry name" value="CheY-like_superfamily"/>
</dbReference>
<dbReference type="PROSITE" id="PS50894">
    <property type="entry name" value="HPT"/>
    <property type="match status" value="1"/>
</dbReference>
<dbReference type="Pfam" id="PF00072">
    <property type="entry name" value="Response_reg"/>
    <property type="match status" value="2"/>
</dbReference>
<name>A0A7C4Y6M7_UNCW3</name>
<feature type="modified residue" description="4-aspartylphosphate" evidence="4">
    <location>
        <position position="177"/>
    </location>
</feature>
<gene>
    <name evidence="7" type="ORF">ENV67_07280</name>
</gene>
<dbReference type="InterPro" id="IPR036641">
    <property type="entry name" value="HPT_dom_sf"/>
</dbReference>
<dbReference type="InterPro" id="IPR001789">
    <property type="entry name" value="Sig_transdc_resp-reg_receiver"/>
</dbReference>
<feature type="modified residue" description="4-aspartylphosphate" evidence="4">
    <location>
        <position position="51"/>
    </location>
</feature>
<reference evidence="7" key="1">
    <citation type="journal article" date="2020" name="mSystems">
        <title>Genome- and Community-Level Interaction Insights into Carbon Utilization and Element Cycling Functions of Hydrothermarchaeota in Hydrothermal Sediment.</title>
        <authorList>
            <person name="Zhou Z."/>
            <person name="Liu Y."/>
            <person name="Xu W."/>
            <person name="Pan J."/>
            <person name="Luo Z.H."/>
            <person name="Li M."/>
        </authorList>
    </citation>
    <scope>NUCLEOTIDE SEQUENCE [LARGE SCALE GENOMIC DNA]</scope>
    <source>
        <strain evidence="7">SpSt-780</strain>
    </source>
</reference>
<evidence type="ECO:0000256" key="1">
    <source>
        <dbReference type="ARBA" id="ARBA00022553"/>
    </source>
</evidence>
<sequence>MKILIIESDYEMAKLVAQGLANAAYEPIVSTDAIQGLNFVHTEKPDLIILDLFLPAGGGLSILERIKGSPNTSNIPVLVITNEKDNEYKNNALEMGAIDYLEKPYDLNALIKIIEKIPVEEKIETKNKILIIEDDKDLIKLMMRKLIASGYVVSFAEDTYQAMALVEKEKPDLIILDLLLPGGGGLTFLERLKKTTYAFKIPVIVLTGVKDNKYKEEVLKIGVADYLEKPFKEEILLSSIKKTLKDKVVRKKEMSKKIIVYIDPEIKDLVPDFLKNRGEDLKSLYIALEKEDYENIQKIGHKMKGSGGSYGFDGLTEIGGSLEQAAKEKKIEDIKIWIDKLSFYLENLEIRINE</sequence>
<dbReference type="GO" id="GO:0000160">
    <property type="term" value="P:phosphorelay signal transduction system"/>
    <property type="evidence" value="ECO:0007669"/>
    <property type="project" value="UniProtKB-KW"/>
</dbReference>
<dbReference type="EMBL" id="DTHG01000090">
    <property type="protein sequence ID" value="HGW92323.1"/>
    <property type="molecule type" value="Genomic_DNA"/>
</dbReference>
<dbReference type="Gene3D" id="3.40.50.2300">
    <property type="match status" value="2"/>
</dbReference>
<evidence type="ECO:0000256" key="4">
    <source>
        <dbReference type="PROSITE-ProRule" id="PRU00169"/>
    </source>
</evidence>